<proteinExistence type="predicted"/>
<dbReference type="AlphaFoldDB" id="A0A2P2N6N8"/>
<organism evidence="1">
    <name type="scientific">Rhizophora mucronata</name>
    <name type="common">Asiatic mangrove</name>
    <dbReference type="NCBI Taxonomy" id="61149"/>
    <lineage>
        <taxon>Eukaryota</taxon>
        <taxon>Viridiplantae</taxon>
        <taxon>Streptophyta</taxon>
        <taxon>Embryophyta</taxon>
        <taxon>Tracheophyta</taxon>
        <taxon>Spermatophyta</taxon>
        <taxon>Magnoliopsida</taxon>
        <taxon>eudicotyledons</taxon>
        <taxon>Gunneridae</taxon>
        <taxon>Pentapetalae</taxon>
        <taxon>rosids</taxon>
        <taxon>fabids</taxon>
        <taxon>Malpighiales</taxon>
        <taxon>Rhizophoraceae</taxon>
        <taxon>Rhizophora</taxon>
    </lineage>
</organism>
<dbReference type="EMBL" id="GGEC01057683">
    <property type="protein sequence ID" value="MBX38167.1"/>
    <property type="molecule type" value="Transcribed_RNA"/>
</dbReference>
<accession>A0A2P2N6N8</accession>
<name>A0A2P2N6N8_RHIMU</name>
<sequence>MKCWVRFIQPRFSLVHTVWESSDYTIEHAAAYKLFKAPAISKHNQFGYVQLLKKKSTASLLPRTGIIYKSLSLLLG</sequence>
<reference evidence="1" key="1">
    <citation type="submission" date="2018-02" db="EMBL/GenBank/DDBJ databases">
        <title>Rhizophora mucronata_Transcriptome.</title>
        <authorList>
            <person name="Meera S.P."/>
            <person name="Sreeshan A."/>
            <person name="Augustine A."/>
        </authorList>
    </citation>
    <scope>NUCLEOTIDE SEQUENCE</scope>
    <source>
        <tissue evidence="1">Leaf</tissue>
    </source>
</reference>
<evidence type="ECO:0000313" key="1">
    <source>
        <dbReference type="EMBL" id="MBX38167.1"/>
    </source>
</evidence>
<protein>
    <submittedName>
        <fullName evidence="1">Uncharacterized protein</fullName>
    </submittedName>
</protein>